<dbReference type="AlphaFoldDB" id="A0A842HWJ0"/>
<feature type="domain" description="SsuA/THI5-like" evidence="2">
    <location>
        <begin position="119"/>
        <end position="262"/>
    </location>
</feature>
<reference evidence="3 4" key="1">
    <citation type="submission" date="2020-08" db="EMBL/GenBank/DDBJ databases">
        <title>Draft genome sequence of Parasphingopyxis sp. GrpM-11.</title>
        <authorList>
            <person name="Oh J."/>
            <person name="Roh D.-H."/>
        </authorList>
    </citation>
    <scope>NUCLEOTIDE SEQUENCE [LARGE SCALE GENOMIC DNA]</scope>
    <source>
        <strain evidence="3 4">GrpM-11</strain>
    </source>
</reference>
<dbReference type="Pfam" id="PF09084">
    <property type="entry name" value="NMT1"/>
    <property type="match status" value="1"/>
</dbReference>
<dbReference type="Gene3D" id="3.40.190.10">
    <property type="entry name" value="Periplasmic binding protein-like II"/>
    <property type="match status" value="2"/>
</dbReference>
<dbReference type="EMBL" id="JACJVJ010000001">
    <property type="protein sequence ID" value="MBC2776649.1"/>
    <property type="molecule type" value="Genomic_DNA"/>
</dbReference>
<dbReference type="RefSeq" id="WP_185799916.1">
    <property type="nucleotide sequence ID" value="NZ_JACJVJ010000001.1"/>
</dbReference>
<proteinExistence type="predicted"/>
<keyword evidence="4" id="KW-1185">Reference proteome</keyword>
<evidence type="ECO:0000313" key="4">
    <source>
        <dbReference type="Proteomes" id="UP000564378"/>
    </source>
</evidence>
<organism evidence="3 4">
    <name type="scientific">Parasphingopyxis marina</name>
    <dbReference type="NCBI Taxonomy" id="2761622"/>
    <lineage>
        <taxon>Bacteria</taxon>
        <taxon>Pseudomonadati</taxon>
        <taxon>Pseudomonadota</taxon>
        <taxon>Alphaproteobacteria</taxon>
        <taxon>Sphingomonadales</taxon>
        <taxon>Sphingomonadaceae</taxon>
        <taxon>Parasphingopyxis</taxon>
    </lineage>
</organism>
<dbReference type="PANTHER" id="PTHR30024:SF42">
    <property type="entry name" value="ALIPHATIC SULFONATES-BINDING PROTEIN-RELATED"/>
    <property type="match status" value="1"/>
</dbReference>
<gene>
    <name evidence="3" type="ORF">H6P80_03345</name>
</gene>
<evidence type="ECO:0000256" key="1">
    <source>
        <dbReference type="SAM" id="SignalP"/>
    </source>
</evidence>
<name>A0A842HWJ0_9SPHN</name>
<dbReference type="Proteomes" id="UP000564378">
    <property type="component" value="Unassembled WGS sequence"/>
</dbReference>
<dbReference type="PANTHER" id="PTHR30024">
    <property type="entry name" value="ALIPHATIC SULFONATES-BINDING PROTEIN-RELATED"/>
    <property type="match status" value="1"/>
</dbReference>
<keyword evidence="1" id="KW-0732">Signal</keyword>
<sequence>MPKNKGHFTTLRGLAGGLLASIALSTAAPAAAQDTAEPLGLTQPLRISGLIQAVELGPVYVALRNYYPGDLEVQYGGIPLLFPEHWGGPIRPTDVAGHAETQALRNSVSHPNLRIIFTVAQGHYRILARRSSGIASLEDLRGKRIATMYPTSAGFYLHNVLAMTGISEDEVTILSQLRQVGISDPIINGDADAFTIWEPEMEIATRALGDDAIVFDADPGMWENYNLNTTAENLADPEKRAQIVEFIAAMILATDEVRRDPSLAITRASEMNGYDRELIEASYGHHSFPGQVADGLLDTLTAEEAWLAPQTGREPRSREELATLIDTSVVEEARALLRERGQLPDWVE</sequence>
<evidence type="ECO:0000259" key="2">
    <source>
        <dbReference type="Pfam" id="PF09084"/>
    </source>
</evidence>
<protein>
    <submittedName>
        <fullName evidence="3">ABC transporter substrate-binding protein</fullName>
    </submittedName>
</protein>
<evidence type="ECO:0000313" key="3">
    <source>
        <dbReference type="EMBL" id="MBC2776649.1"/>
    </source>
</evidence>
<dbReference type="InterPro" id="IPR015168">
    <property type="entry name" value="SsuA/THI5"/>
</dbReference>
<feature type="chain" id="PRO_5032477718" evidence="1">
    <location>
        <begin position="33"/>
        <end position="348"/>
    </location>
</feature>
<comment type="caution">
    <text evidence="3">The sequence shown here is derived from an EMBL/GenBank/DDBJ whole genome shotgun (WGS) entry which is preliminary data.</text>
</comment>
<dbReference type="SUPFAM" id="SSF53850">
    <property type="entry name" value="Periplasmic binding protein-like II"/>
    <property type="match status" value="1"/>
</dbReference>
<feature type="signal peptide" evidence="1">
    <location>
        <begin position="1"/>
        <end position="32"/>
    </location>
</feature>
<accession>A0A842HWJ0</accession>